<feature type="compositionally biased region" description="Polar residues" evidence="1">
    <location>
        <begin position="1"/>
        <end position="11"/>
    </location>
</feature>
<feature type="region of interest" description="Disordered" evidence="1">
    <location>
        <begin position="1"/>
        <end position="29"/>
    </location>
</feature>
<accession>A0A1S0U0S6</accession>
<dbReference type="KEGG" id="loa:LOAG_05203"/>
<evidence type="ECO:0000313" key="2">
    <source>
        <dbReference type="EMBL" id="EFO23279.1"/>
    </source>
</evidence>
<sequence length="99" mass="11131">MITTENSSTAKPNDVGRQSAPPRYNNEGPEGINCQINFELRFFFEGSISCVLVAALKIITNLLRKGSTIKENRINQVQSKIGAVNEDIQRIMKYVRNTE</sequence>
<evidence type="ECO:0000256" key="1">
    <source>
        <dbReference type="SAM" id="MobiDB-lite"/>
    </source>
</evidence>
<protein>
    <submittedName>
        <fullName evidence="2">Uncharacterized protein</fullName>
    </submittedName>
</protein>
<organism evidence="2">
    <name type="scientific">Loa loa</name>
    <name type="common">Eye worm</name>
    <name type="synonym">Filaria loa</name>
    <dbReference type="NCBI Taxonomy" id="7209"/>
    <lineage>
        <taxon>Eukaryota</taxon>
        <taxon>Metazoa</taxon>
        <taxon>Ecdysozoa</taxon>
        <taxon>Nematoda</taxon>
        <taxon>Chromadorea</taxon>
        <taxon>Rhabditida</taxon>
        <taxon>Spirurina</taxon>
        <taxon>Spiruromorpha</taxon>
        <taxon>Filarioidea</taxon>
        <taxon>Onchocercidae</taxon>
        <taxon>Loa</taxon>
    </lineage>
</organism>
<dbReference type="GeneID" id="9942610"/>
<dbReference type="RefSeq" id="XP_003140791.1">
    <property type="nucleotide sequence ID" value="XM_003140743.1"/>
</dbReference>
<reference evidence="2" key="1">
    <citation type="submission" date="2012-04" db="EMBL/GenBank/DDBJ databases">
        <title>The Genome Sequence of Loa loa.</title>
        <authorList>
            <consortium name="The Broad Institute Genome Sequencing Platform"/>
            <consortium name="Broad Institute Genome Sequencing Center for Infectious Disease"/>
            <person name="Nutman T.B."/>
            <person name="Fink D.L."/>
            <person name="Russ C."/>
            <person name="Young S."/>
            <person name="Zeng Q."/>
            <person name="Gargeya S."/>
            <person name="Alvarado L."/>
            <person name="Berlin A."/>
            <person name="Chapman S.B."/>
            <person name="Chen Z."/>
            <person name="Freedman E."/>
            <person name="Gellesch M."/>
            <person name="Goldberg J."/>
            <person name="Griggs A."/>
            <person name="Gujja S."/>
            <person name="Heilman E.R."/>
            <person name="Heiman D."/>
            <person name="Howarth C."/>
            <person name="Mehta T."/>
            <person name="Neiman D."/>
            <person name="Pearson M."/>
            <person name="Roberts A."/>
            <person name="Saif S."/>
            <person name="Shea T."/>
            <person name="Shenoy N."/>
            <person name="Sisk P."/>
            <person name="Stolte C."/>
            <person name="Sykes S."/>
            <person name="White J."/>
            <person name="Yandava C."/>
            <person name="Haas B."/>
            <person name="Henn M.R."/>
            <person name="Nusbaum C."/>
            <person name="Birren B."/>
        </authorList>
    </citation>
    <scope>NUCLEOTIDE SEQUENCE [LARGE SCALE GENOMIC DNA]</scope>
</reference>
<dbReference type="EMBL" id="JH712113">
    <property type="protein sequence ID" value="EFO23279.1"/>
    <property type="molecule type" value="Genomic_DNA"/>
</dbReference>
<dbReference type="AlphaFoldDB" id="A0A1S0U0S6"/>
<gene>
    <name evidence="2" type="ORF">LOAG_05203</name>
</gene>
<dbReference type="CTD" id="9942610"/>
<proteinExistence type="predicted"/>
<dbReference type="InParanoid" id="A0A1S0U0S6"/>
<name>A0A1S0U0S6_LOALO</name>